<evidence type="ECO:0000256" key="3">
    <source>
        <dbReference type="ARBA" id="ARBA00023163"/>
    </source>
</evidence>
<dbReference type="Gene3D" id="1.10.10.60">
    <property type="entry name" value="Homeodomain-like"/>
    <property type="match status" value="1"/>
</dbReference>
<dbReference type="PANTHER" id="PTHR46796">
    <property type="entry name" value="HTH-TYPE TRANSCRIPTIONAL ACTIVATOR RHAS-RELATED"/>
    <property type="match status" value="1"/>
</dbReference>
<comment type="caution">
    <text evidence="5">The sequence shown here is derived from an EMBL/GenBank/DDBJ whole genome shotgun (WGS) entry which is preliminary data.</text>
</comment>
<feature type="domain" description="HTH araC/xylS-type" evidence="4">
    <location>
        <begin position="217"/>
        <end position="318"/>
    </location>
</feature>
<gene>
    <name evidence="5" type="ORF">J2S57_006796</name>
</gene>
<dbReference type="EMBL" id="JAUSQZ010000001">
    <property type="protein sequence ID" value="MDP9831047.1"/>
    <property type="molecule type" value="Genomic_DNA"/>
</dbReference>
<evidence type="ECO:0000313" key="5">
    <source>
        <dbReference type="EMBL" id="MDP9831047.1"/>
    </source>
</evidence>
<dbReference type="Pfam" id="PF14525">
    <property type="entry name" value="AraC_binding_2"/>
    <property type="match status" value="1"/>
</dbReference>
<proteinExistence type="predicted"/>
<reference evidence="5 6" key="1">
    <citation type="submission" date="2023-07" db="EMBL/GenBank/DDBJ databases">
        <title>Sequencing the genomes of 1000 actinobacteria strains.</title>
        <authorList>
            <person name="Klenk H.-P."/>
        </authorList>
    </citation>
    <scope>NUCLEOTIDE SEQUENCE [LARGE SCALE GENOMIC DNA]</scope>
    <source>
        <strain evidence="5 6">DSM 44388</strain>
    </source>
</reference>
<sequence length="318" mass="34305">MRTSSVVTDRPEVAGQLIGRIFARTRLDLDAVDEDFQFRVVRAEAGELACGVQRWGFTGRSVSEPLATFATVLVSDGSMSQARAGRPDVRLGPGEVWRSDTAQATRATWTPNSTFTTLHLPLASIAEAAAALTDSAGTGVRFLDNVPVDDASSRYWAQLMRMTWAEASAARSGLASPLVRAHLVRTLTTAALSVFPNSIMTSHYQPGGGHAGPATLRRAVAHMQAHAAEPLTLAQIAGAAGISARALQIAFARHHGCTPMAYLRSTRLDRAHRDLEAADPAFDTVADVARRWGFTHPGRFAVVYRQRFGVHPRQTLAR</sequence>
<keyword evidence="3" id="KW-0804">Transcription</keyword>
<evidence type="ECO:0000256" key="2">
    <source>
        <dbReference type="ARBA" id="ARBA00023125"/>
    </source>
</evidence>
<dbReference type="SUPFAM" id="SSF46689">
    <property type="entry name" value="Homeodomain-like"/>
    <property type="match status" value="1"/>
</dbReference>
<dbReference type="RefSeq" id="WP_307250441.1">
    <property type="nucleotide sequence ID" value="NZ_JAUSQZ010000001.1"/>
</dbReference>
<keyword evidence="2" id="KW-0238">DNA-binding</keyword>
<organism evidence="5 6">
    <name type="scientific">Kineosporia succinea</name>
    <dbReference type="NCBI Taxonomy" id="84632"/>
    <lineage>
        <taxon>Bacteria</taxon>
        <taxon>Bacillati</taxon>
        <taxon>Actinomycetota</taxon>
        <taxon>Actinomycetes</taxon>
        <taxon>Kineosporiales</taxon>
        <taxon>Kineosporiaceae</taxon>
        <taxon>Kineosporia</taxon>
    </lineage>
</organism>
<accession>A0ABT9PEY6</accession>
<dbReference type="SMART" id="SM00342">
    <property type="entry name" value="HTH_ARAC"/>
    <property type="match status" value="1"/>
</dbReference>
<evidence type="ECO:0000313" key="6">
    <source>
        <dbReference type="Proteomes" id="UP001235712"/>
    </source>
</evidence>
<dbReference type="Pfam" id="PF12833">
    <property type="entry name" value="HTH_18"/>
    <property type="match status" value="1"/>
</dbReference>
<dbReference type="PROSITE" id="PS01124">
    <property type="entry name" value="HTH_ARAC_FAMILY_2"/>
    <property type="match status" value="1"/>
</dbReference>
<dbReference type="Proteomes" id="UP001235712">
    <property type="component" value="Unassembled WGS sequence"/>
</dbReference>
<name>A0ABT9PEY6_9ACTN</name>
<evidence type="ECO:0000256" key="1">
    <source>
        <dbReference type="ARBA" id="ARBA00023015"/>
    </source>
</evidence>
<dbReference type="InterPro" id="IPR050204">
    <property type="entry name" value="AraC_XylS_family_regulators"/>
</dbReference>
<dbReference type="InterPro" id="IPR035418">
    <property type="entry name" value="AraC-bd_2"/>
</dbReference>
<protein>
    <submittedName>
        <fullName evidence="5">AraC-like DNA-binding protein</fullName>
    </submittedName>
</protein>
<dbReference type="InterPro" id="IPR009057">
    <property type="entry name" value="Homeodomain-like_sf"/>
</dbReference>
<dbReference type="InterPro" id="IPR018060">
    <property type="entry name" value="HTH_AraC"/>
</dbReference>
<keyword evidence="6" id="KW-1185">Reference proteome</keyword>
<evidence type="ECO:0000259" key="4">
    <source>
        <dbReference type="PROSITE" id="PS01124"/>
    </source>
</evidence>
<dbReference type="PANTHER" id="PTHR46796:SF12">
    <property type="entry name" value="HTH-TYPE DNA-BINDING TRANSCRIPTIONAL ACTIVATOR EUTR"/>
    <property type="match status" value="1"/>
</dbReference>
<keyword evidence="1" id="KW-0805">Transcription regulation</keyword>